<dbReference type="Gene3D" id="3.30.1360.40">
    <property type="match status" value="1"/>
</dbReference>
<sequence length="180" mass="19915">MERMEKRMSARVERFAADLQAMRAGRASPALLDRVRVQLKGGSAALPELALVTVKDAQHLLVVPNNPDEQRAIEAAIRSAELGLNPRADKNALVVPVPKTTRESRERLARDVGTLAEQARVHVRKDRQDAMKQLKAAAKARNMPKAEAHAWEADVQAATDRHTAQIEQLAKAKAREIERA</sequence>
<dbReference type="EMBL" id="JANBUL010000367">
    <property type="protein sequence ID" value="KAJ2776374.1"/>
    <property type="molecule type" value="Genomic_DNA"/>
</dbReference>
<dbReference type="PANTHER" id="PTHR20982">
    <property type="entry name" value="RIBOSOME RECYCLING FACTOR"/>
    <property type="match status" value="1"/>
</dbReference>
<evidence type="ECO:0000256" key="3">
    <source>
        <dbReference type="ARBA" id="ARBA00024909"/>
    </source>
</evidence>
<dbReference type="GO" id="GO:0006412">
    <property type="term" value="P:translation"/>
    <property type="evidence" value="ECO:0007669"/>
    <property type="project" value="UniProtKB-KW"/>
</dbReference>
<evidence type="ECO:0000313" key="5">
    <source>
        <dbReference type="EMBL" id="KAJ2776374.1"/>
    </source>
</evidence>
<dbReference type="InterPro" id="IPR002661">
    <property type="entry name" value="Ribosome_recyc_fac"/>
</dbReference>
<evidence type="ECO:0000256" key="2">
    <source>
        <dbReference type="ARBA" id="ARBA00022917"/>
    </source>
</evidence>
<keyword evidence="6" id="KW-1185">Reference proteome</keyword>
<gene>
    <name evidence="5" type="ORF">H4R18_005702</name>
</gene>
<dbReference type="SUPFAM" id="SSF55194">
    <property type="entry name" value="Ribosome recycling factor, RRF"/>
    <property type="match status" value="1"/>
</dbReference>
<dbReference type="InterPro" id="IPR036191">
    <property type="entry name" value="RRF_sf"/>
</dbReference>
<dbReference type="AlphaFoldDB" id="A0A9W8LF61"/>
<dbReference type="GO" id="GO:0005739">
    <property type="term" value="C:mitochondrion"/>
    <property type="evidence" value="ECO:0007669"/>
    <property type="project" value="TreeGrafter"/>
</dbReference>
<name>A0A9W8LF61_9FUNG</name>
<keyword evidence="2" id="KW-0648">Protein biosynthesis</keyword>
<dbReference type="PANTHER" id="PTHR20982:SF3">
    <property type="entry name" value="MITOCHONDRIAL RIBOSOME RECYCLING FACTOR PSEUDO 1"/>
    <property type="match status" value="1"/>
</dbReference>
<dbReference type="GO" id="GO:0043023">
    <property type="term" value="F:ribosomal large subunit binding"/>
    <property type="evidence" value="ECO:0007669"/>
    <property type="project" value="TreeGrafter"/>
</dbReference>
<evidence type="ECO:0000256" key="1">
    <source>
        <dbReference type="ARBA" id="ARBA00005912"/>
    </source>
</evidence>
<comment type="caution">
    <text evidence="5">The sequence shown here is derived from an EMBL/GenBank/DDBJ whole genome shotgun (WGS) entry which is preliminary data.</text>
</comment>
<accession>A0A9W8LF61</accession>
<dbReference type="Gene3D" id="1.10.132.20">
    <property type="entry name" value="Ribosome-recycling factor"/>
    <property type="match status" value="1"/>
</dbReference>
<protein>
    <recommendedName>
        <fullName evidence="4">Ribosome recycling factor domain-containing protein</fullName>
    </recommendedName>
</protein>
<comment type="similarity">
    <text evidence="1">Belongs to the RRF family.</text>
</comment>
<dbReference type="Pfam" id="PF01765">
    <property type="entry name" value="RRF"/>
    <property type="match status" value="1"/>
</dbReference>
<dbReference type="FunFam" id="3.30.1360.40:FF:000001">
    <property type="entry name" value="Ribosome-recycling factor"/>
    <property type="match status" value="1"/>
</dbReference>
<dbReference type="Proteomes" id="UP001140217">
    <property type="component" value="Unassembled WGS sequence"/>
</dbReference>
<reference evidence="5" key="1">
    <citation type="submission" date="2022-07" db="EMBL/GenBank/DDBJ databases">
        <title>Phylogenomic reconstructions and comparative analyses of Kickxellomycotina fungi.</title>
        <authorList>
            <person name="Reynolds N.K."/>
            <person name="Stajich J.E."/>
            <person name="Barry K."/>
            <person name="Grigoriev I.V."/>
            <person name="Crous P."/>
            <person name="Smith M.E."/>
        </authorList>
    </citation>
    <scope>NUCLEOTIDE SEQUENCE</scope>
    <source>
        <strain evidence="5">NBRC 105414</strain>
    </source>
</reference>
<comment type="function">
    <text evidence="3">Necessary for protein synthesis in mitochondria. Functions as a ribosome recycling factor in mitochondria.</text>
</comment>
<dbReference type="InterPro" id="IPR023584">
    <property type="entry name" value="Ribosome_recyc_fac_dom"/>
</dbReference>
<proteinExistence type="inferred from homology"/>
<dbReference type="OrthoDB" id="407355at2759"/>
<organism evidence="5 6">
    <name type="scientific">Coemansia javaensis</name>
    <dbReference type="NCBI Taxonomy" id="2761396"/>
    <lineage>
        <taxon>Eukaryota</taxon>
        <taxon>Fungi</taxon>
        <taxon>Fungi incertae sedis</taxon>
        <taxon>Zoopagomycota</taxon>
        <taxon>Kickxellomycotina</taxon>
        <taxon>Kickxellomycetes</taxon>
        <taxon>Kickxellales</taxon>
        <taxon>Kickxellaceae</taxon>
        <taxon>Coemansia</taxon>
    </lineage>
</organism>
<evidence type="ECO:0000313" key="6">
    <source>
        <dbReference type="Proteomes" id="UP001140217"/>
    </source>
</evidence>
<feature type="domain" description="Ribosome recycling factor" evidence="4">
    <location>
        <begin position="16"/>
        <end position="177"/>
    </location>
</feature>
<evidence type="ECO:0000259" key="4">
    <source>
        <dbReference type="Pfam" id="PF01765"/>
    </source>
</evidence>